<reference evidence="2" key="1">
    <citation type="journal article" date="2019" name="Sci. Rep.">
        <title>Draft genome of Tanacetum cinerariifolium, the natural source of mosquito coil.</title>
        <authorList>
            <person name="Yamashiro T."/>
            <person name="Shiraishi A."/>
            <person name="Satake H."/>
            <person name="Nakayama K."/>
        </authorList>
    </citation>
    <scope>NUCLEOTIDE SEQUENCE</scope>
</reference>
<feature type="region of interest" description="Disordered" evidence="1">
    <location>
        <begin position="28"/>
        <end position="60"/>
    </location>
</feature>
<proteinExistence type="predicted"/>
<dbReference type="AlphaFoldDB" id="A0A6L2MYH4"/>
<protein>
    <submittedName>
        <fullName evidence="2">Uncharacterized protein</fullName>
    </submittedName>
</protein>
<feature type="compositionally biased region" description="Basic and acidic residues" evidence="1">
    <location>
        <begin position="156"/>
        <end position="183"/>
    </location>
</feature>
<feature type="compositionally biased region" description="Acidic residues" evidence="1">
    <location>
        <begin position="184"/>
        <end position="199"/>
    </location>
</feature>
<evidence type="ECO:0000256" key="1">
    <source>
        <dbReference type="SAM" id="MobiDB-lite"/>
    </source>
</evidence>
<feature type="region of interest" description="Disordered" evidence="1">
    <location>
        <begin position="127"/>
        <end position="226"/>
    </location>
</feature>
<dbReference type="EMBL" id="BKCJ010007642">
    <property type="protein sequence ID" value="GEU78287.1"/>
    <property type="molecule type" value="Genomic_DNA"/>
</dbReference>
<feature type="compositionally biased region" description="Basic and acidic residues" evidence="1">
    <location>
        <begin position="200"/>
        <end position="226"/>
    </location>
</feature>
<evidence type="ECO:0000313" key="2">
    <source>
        <dbReference type="EMBL" id="GEU78287.1"/>
    </source>
</evidence>
<feature type="compositionally biased region" description="Polar residues" evidence="1">
    <location>
        <begin position="468"/>
        <end position="477"/>
    </location>
</feature>
<feature type="region of interest" description="Disordered" evidence="1">
    <location>
        <begin position="407"/>
        <end position="489"/>
    </location>
</feature>
<name>A0A6L2MYH4_TANCI</name>
<organism evidence="2">
    <name type="scientific">Tanacetum cinerariifolium</name>
    <name type="common">Dalmatian daisy</name>
    <name type="synonym">Chrysanthemum cinerariifolium</name>
    <dbReference type="NCBI Taxonomy" id="118510"/>
    <lineage>
        <taxon>Eukaryota</taxon>
        <taxon>Viridiplantae</taxon>
        <taxon>Streptophyta</taxon>
        <taxon>Embryophyta</taxon>
        <taxon>Tracheophyta</taxon>
        <taxon>Spermatophyta</taxon>
        <taxon>Magnoliopsida</taxon>
        <taxon>eudicotyledons</taxon>
        <taxon>Gunneridae</taxon>
        <taxon>Pentapetalae</taxon>
        <taxon>asterids</taxon>
        <taxon>campanulids</taxon>
        <taxon>Asterales</taxon>
        <taxon>Asteraceae</taxon>
        <taxon>Asteroideae</taxon>
        <taxon>Anthemideae</taxon>
        <taxon>Anthemidinae</taxon>
        <taxon>Tanacetum</taxon>
    </lineage>
</organism>
<accession>A0A6L2MYH4</accession>
<comment type="caution">
    <text evidence="2">The sequence shown here is derived from an EMBL/GenBank/DDBJ whole genome shotgun (WGS) entry which is preliminary data.</text>
</comment>
<feature type="compositionally biased region" description="Basic and acidic residues" evidence="1">
    <location>
        <begin position="45"/>
        <end position="60"/>
    </location>
</feature>
<gene>
    <name evidence="2" type="ORF">Tci_050265</name>
</gene>
<sequence>MAASTLKLAVDSDLVLVNEEPVIKGKRIKRSVKKSSTKPATGIVIRERPMETKSKRKEKVDVTRDKGIELLFEVALTEEAQMNEVRIKILRDFYKLHPSGSGTTVEKLPRVDKITLPVTSEGTDVKLSIPDVTIDESTESESNSWGNDEDDSNDENDSKNEGKDEENKSDDDKTPSNNEKVKDNDEDNDDDDDKFEGDEDRGMDSDDVQDKKTDVEMTDAQQEKENLKITQQVVKDAHVMITTVAKETEIPDSSGSHSSNLATKFLKFSDIPPNDTEIVSSLDVHVHHEVPRIHTSTLLTVPVLVIPEASPACTTIPQASQTFTSPPLQTTPTPPLTIETTNLPPSIPDFALVFQFNDRVIALEKDVAELKKDTLHTQLPQILPKEVSNFAPLVIETMITELLNQDKDEGPFAGSVQGLKKRRTSIDAEPTTSPKNKDSSSRSSKGTKSQPKSSGKFVHVEEPEFEVGNTNTPQGQERNQDKTPQKGPTQNWLMTLVASTSIDKSLKEFDELMSTPIDFSSYILNGLKIKNLTQEILLGSAFRLLKGTRSNYAELENDIEECYKALLEA</sequence>